<proteinExistence type="predicted"/>
<dbReference type="Proteomes" id="UP000003879">
    <property type="component" value="Unassembled WGS sequence"/>
</dbReference>
<organism evidence="1 2">
    <name type="scientific">Bacteroides fragilis CL07T12C05</name>
    <dbReference type="NCBI Taxonomy" id="997883"/>
    <lineage>
        <taxon>Bacteria</taxon>
        <taxon>Pseudomonadati</taxon>
        <taxon>Bacteroidota</taxon>
        <taxon>Bacteroidia</taxon>
        <taxon>Bacteroidales</taxon>
        <taxon>Bacteroidaceae</taxon>
        <taxon>Bacteroides</taxon>
    </lineage>
</organism>
<evidence type="ECO:0000313" key="1">
    <source>
        <dbReference type="EMBL" id="EIY99706.1"/>
    </source>
</evidence>
<accession>A0A0E2AUL6</accession>
<dbReference type="EMBL" id="AGXN01000005">
    <property type="protein sequence ID" value="EIY99706.1"/>
    <property type="molecule type" value="Genomic_DNA"/>
</dbReference>
<gene>
    <name evidence="1" type="ORF">HMPREF1056_01007</name>
</gene>
<protein>
    <submittedName>
        <fullName evidence="1">Uncharacterized protein</fullName>
    </submittedName>
</protein>
<name>A0A0E2AUL6_BACFG</name>
<evidence type="ECO:0000313" key="2">
    <source>
        <dbReference type="Proteomes" id="UP000003879"/>
    </source>
</evidence>
<dbReference type="HOGENOM" id="CLU_3354481_0_0_10"/>
<reference evidence="1 2" key="1">
    <citation type="submission" date="2012-02" db="EMBL/GenBank/DDBJ databases">
        <title>The Genome Sequence of Bacteroides fragilis CL07T12C05.</title>
        <authorList>
            <consortium name="The Broad Institute Genome Sequencing Platform"/>
            <person name="Earl A."/>
            <person name="Ward D."/>
            <person name="Feldgarden M."/>
            <person name="Gevers D."/>
            <person name="Zitomersky N.L."/>
            <person name="Coyne M.J."/>
            <person name="Comstock L.E."/>
            <person name="Young S.K."/>
            <person name="Zeng Q."/>
            <person name="Gargeya S."/>
            <person name="Fitzgerald M."/>
            <person name="Haas B."/>
            <person name="Abouelleil A."/>
            <person name="Alvarado L."/>
            <person name="Arachchi H.M."/>
            <person name="Berlin A."/>
            <person name="Chapman S.B."/>
            <person name="Gearin G."/>
            <person name="Goldberg J."/>
            <person name="Griggs A."/>
            <person name="Gujja S."/>
            <person name="Hansen M."/>
            <person name="Heiman D."/>
            <person name="Howarth C."/>
            <person name="Larimer J."/>
            <person name="Lui A."/>
            <person name="MacDonald P.J.P."/>
            <person name="McCowen C."/>
            <person name="Montmayeur A."/>
            <person name="Murphy C."/>
            <person name="Neiman D."/>
            <person name="Pearson M."/>
            <person name="Priest M."/>
            <person name="Roberts A."/>
            <person name="Saif S."/>
            <person name="Shea T."/>
            <person name="Sisk P."/>
            <person name="Stolte C."/>
            <person name="Sykes S."/>
            <person name="Wortman J."/>
            <person name="Nusbaum C."/>
            <person name="Birren B."/>
        </authorList>
    </citation>
    <scope>NUCLEOTIDE SEQUENCE [LARGE SCALE GENOMIC DNA]</scope>
    <source>
        <strain evidence="1 2">CL07T12C05</strain>
    </source>
</reference>
<dbReference type="AlphaFoldDB" id="A0A0E2AUL6"/>
<sequence length="36" mass="4388">MILYLHRLNFYGLILLMFYVKNNKMWQTKAETPLSP</sequence>
<comment type="caution">
    <text evidence="1">The sequence shown here is derived from an EMBL/GenBank/DDBJ whole genome shotgun (WGS) entry which is preliminary data.</text>
</comment>